<dbReference type="EMBL" id="VDDA01000005">
    <property type="protein sequence ID" value="TNC12721.1"/>
    <property type="molecule type" value="Genomic_DNA"/>
</dbReference>
<gene>
    <name evidence="1" type="ORF">FF100_13710</name>
</gene>
<evidence type="ECO:0000313" key="2">
    <source>
        <dbReference type="Proteomes" id="UP000305267"/>
    </source>
</evidence>
<evidence type="ECO:0000313" key="1">
    <source>
        <dbReference type="EMBL" id="TNC12721.1"/>
    </source>
</evidence>
<name>A0A5C4LFG8_9HYPH</name>
<accession>A0A5C4LFG8</accession>
<dbReference type="OrthoDB" id="8001910at2"/>
<reference evidence="1 2" key="1">
    <citation type="submission" date="2019-06" db="EMBL/GenBank/DDBJ databases">
        <title>Genome of Methylobacterium sp. 17Sr1-39.</title>
        <authorList>
            <person name="Seo T."/>
        </authorList>
    </citation>
    <scope>NUCLEOTIDE SEQUENCE [LARGE SCALE GENOMIC DNA]</scope>
    <source>
        <strain evidence="1 2">17Sr1-39</strain>
    </source>
</reference>
<keyword evidence="2" id="KW-1185">Reference proteome</keyword>
<dbReference type="Proteomes" id="UP000305267">
    <property type="component" value="Unassembled WGS sequence"/>
</dbReference>
<dbReference type="AlphaFoldDB" id="A0A5C4LFG8"/>
<comment type="caution">
    <text evidence="1">The sequence shown here is derived from an EMBL/GenBank/DDBJ whole genome shotgun (WGS) entry which is preliminary data.</text>
</comment>
<dbReference type="RefSeq" id="WP_139036260.1">
    <property type="nucleotide sequence ID" value="NZ_VDDA01000005.1"/>
</dbReference>
<proteinExistence type="predicted"/>
<organism evidence="1 2">
    <name type="scientific">Methylobacterium terricola</name>
    <dbReference type="NCBI Taxonomy" id="2583531"/>
    <lineage>
        <taxon>Bacteria</taxon>
        <taxon>Pseudomonadati</taxon>
        <taxon>Pseudomonadota</taxon>
        <taxon>Alphaproteobacteria</taxon>
        <taxon>Hyphomicrobiales</taxon>
        <taxon>Methylobacteriaceae</taxon>
        <taxon>Methylobacterium</taxon>
    </lineage>
</organism>
<sequence>MYGFQLFSTFESISALGIVDSQKYFSTRWCGMSEDLLRDYHRRGGANARVKPSVVARVRERLAEVARLLPELAAEVHEIDAAIVQHMYVADLLGRRSLR</sequence>
<protein>
    <submittedName>
        <fullName evidence="1">Uncharacterized protein</fullName>
    </submittedName>
</protein>